<feature type="transmembrane region" description="Helical" evidence="2">
    <location>
        <begin position="46"/>
        <end position="69"/>
    </location>
</feature>
<comment type="caution">
    <text evidence="4">The sequence shown here is derived from an EMBL/GenBank/DDBJ whole genome shotgun (WGS) entry which is preliminary data.</text>
</comment>
<dbReference type="SMART" id="SM00257">
    <property type="entry name" value="LysM"/>
    <property type="match status" value="1"/>
</dbReference>
<feature type="region of interest" description="Disordered" evidence="1">
    <location>
        <begin position="111"/>
        <end position="168"/>
    </location>
</feature>
<evidence type="ECO:0000313" key="4">
    <source>
        <dbReference type="EMBL" id="MDW0115580.1"/>
    </source>
</evidence>
<dbReference type="CDD" id="cd00118">
    <property type="entry name" value="LysM"/>
    <property type="match status" value="1"/>
</dbReference>
<dbReference type="InterPro" id="IPR018392">
    <property type="entry name" value="LysM"/>
</dbReference>
<protein>
    <submittedName>
        <fullName evidence="4">LysM peptidoglycan-binding domain-containing protein</fullName>
    </submittedName>
</protein>
<evidence type="ECO:0000313" key="5">
    <source>
        <dbReference type="Proteomes" id="UP001271648"/>
    </source>
</evidence>
<evidence type="ECO:0000259" key="3">
    <source>
        <dbReference type="PROSITE" id="PS51782"/>
    </source>
</evidence>
<dbReference type="AlphaFoldDB" id="A0AAW9A4H5"/>
<dbReference type="InterPro" id="IPR036779">
    <property type="entry name" value="LysM_dom_sf"/>
</dbReference>
<name>A0AAW9A4H5_9BACL</name>
<keyword evidence="2" id="KW-0472">Membrane</keyword>
<dbReference type="SUPFAM" id="SSF54106">
    <property type="entry name" value="LysM domain"/>
    <property type="match status" value="1"/>
</dbReference>
<reference evidence="4 5" key="1">
    <citation type="submission" date="2023-06" db="EMBL/GenBank/DDBJ databases">
        <title>Sporosarcina sp. nov., isolated from Korean traditional fermented seafood 'Jeotgal'.</title>
        <authorList>
            <person name="Yang A.I."/>
            <person name="Shin N.-R."/>
        </authorList>
    </citation>
    <scope>NUCLEOTIDE SEQUENCE [LARGE SCALE GENOMIC DNA]</scope>
    <source>
        <strain evidence="4 5">KCTC43456</strain>
    </source>
</reference>
<feature type="compositionally biased region" description="Basic and acidic residues" evidence="1">
    <location>
        <begin position="146"/>
        <end position="164"/>
    </location>
</feature>
<dbReference type="Proteomes" id="UP001271648">
    <property type="component" value="Unassembled WGS sequence"/>
</dbReference>
<dbReference type="PROSITE" id="PS51782">
    <property type="entry name" value="LYSM"/>
    <property type="match status" value="1"/>
</dbReference>
<keyword evidence="2" id="KW-1133">Transmembrane helix</keyword>
<keyword evidence="2" id="KW-0812">Transmembrane</keyword>
<proteinExistence type="predicted"/>
<feature type="domain" description="LysM" evidence="3">
    <location>
        <begin position="171"/>
        <end position="217"/>
    </location>
</feature>
<dbReference type="RefSeq" id="WP_317940055.1">
    <property type="nucleotide sequence ID" value="NZ_JAUBDJ010000001.1"/>
</dbReference>
<dbReference type="EMBL" id="JAUBDJ010000001">
    <property type="protein sequence ID" value="MDW0115580.1"/>
    <property type="molecule type" value="Genomic_DNA"/>
</dbReference>
<accession>A0AAW9A4H5</accession>
<sequence>MKNDDYKVEFENNRKEIELDHNEDASLPSRVERYGRQRKQKKTSRYTMINVILGVFTFIPILIFVYVIYNYYYGPDSGSAKVANTEVPVQVGTNSSSGKTDNLNSVVIGSPKEEEDENASEGNADEEAVDESETKKPVVNVNPPASEKEDSSKVTEKPKDEGKTTEQTIAKTHIVAENETLYRISMNYYGSVAGIEKIMNANGLTSNNIMAGQKLIIP</sequence>
<keyword evidence="5" id="KW-1185">Reference proteome</keyword>
<feature type="compositionally biased region" description="Acidic residues" evidence="1">
    <location>
        <begin position="113"/>
        <end position="131"/>
    </location>
</feature>
<dbReference type="Gene3D" id="3.10.350.10">
    <property type="entry name" value="LysM domain"/>
    <property type="match status" value="1"/>
</dbReference>
<dbReference type="Pfam" id="PF01476">
    <property type="entry name" value="LysM"/>
    <property type="match status" value="1"/>
</dbReference>
<organism evidence="4 5">
    <name type="scientific">Sporosarcina thermotolerans</name>
    <dbReference type="NCBI Taxonomy" id="633404"/>
    <lineage>
        <taxon>Bacteria</taxon>
        <taxon>Bacillati</taxon>
        <taxon>Bacillota</taxon>
        <taxon>Bacilli</taxon>
        <taxon>Bacillales</taxon>
        <taxon>Caryophanaceae</taxon>
        <taxon>Sporosarcina</taxon>
    </lineage>
</organism>
<gene>
    <name evidence="4" type="ORF">QTL97_01335</name>
</gene>
<evidence type="ECO:0000256" key="2">
    <source>
        <dbReference type="SAM" id="Phobius"/>
    </source>
</evidence>
<evidence type="ECO:0000256" key="1">
    <source>
        <dbReference type="SAM" id="MobiDB-lite"/>
    </source>
</evidence>